<evidence type="ECO:0000313" key="3">
    <source>
        <dbReference type="EMBL" id="CAH0113045.1"/>
    </source>
</evidence>
<dbReference type="OrthoDB" id="6363036at2759"/>
<feature type="chain" id="PRO_5035179627" evidence="2">
    <location>
        <begin position="19"/>
        <end position="367"/>
    </location>
</feature>
<feature type="compositionally biased region" description="Basic and acidic residues" evidence="1">
    <location>
        <begin position="333"/>
        <end position="344"/>
    </location>
</feature>
<evidence type="ECO:0000256" key="2">
    <source>
        <dbReference type="SAM" id="SignalP"/>
    </source>
</evidence>
<keyword evidence="4" id="KW-1185">Reference proteome</keyword>
<dbReference type="AlphaFoldDB" id="A0A8J2SCR8"/>
<reference evidence="3" key="1">
    <citation type="submission" date="2021-11" db="EMBL/GenBank/DDBJ databases">
        <authorList>
            <person name="Schell T."/>
        </authorList>
    </citation>
    <scope>NUCLEOTIDE SEQUENCE</scope>
    <source>
        <strain evidence="3">M5</strain>
    </source>
</reference>
<proteinExistence type="predicted"/>
<protein>
    <submittedName>
        <fullName evidence="3">Uncharacterized protein</fullName>
    </submittedName>
</protein>
<keyword evidence="2" id="KW-0732">Signal</keyword>
<dbReference type="EMBL" id="CAKKLH010000336">
    <property type="protein sequence ID" value="CAH0113045.1"/>
    <property type="molecule type" value="Genomic_DNA"/>
</dbReference>
<sequence>MKFTFALILVIFVTDVKPLFEEVSDIIFKKYATMKILEDCYGKQAVNNMISEVALAFARCRGKPSFLPILEQNFGSFNGELVPEVEPEPEMSTEIVSTSTTPPTTTTNSPEKQVPLVVFQKPVAPQVPQRVPQNAYGHFSQFEYGSRPYWFGYYPPSQQSQFQQRYPYDEESYYYSILSNPEAYRWKRAEHRTMPEEQQPSIASTFAFPFAKNMFSKQEAILGNMTCVMKEIGFIGEDMQPQYDNIRKRIDDLPVNVELKTDLIESVEVCQQFSTCMPAKTFGDLPILKDIIQPYTFFKCFKGKKIEACMKKDMREKFVALLTGTSGSSRGKQSREYDAESEKQESMESIFNMVYGFDINKSSDDIF</sequence>
<gene>
    <name evidence="3" type="ORF">DGAL_LOCUS16847</name>
</gene>
<organism evidence="3 4">
    <name type="scientific">Daphnia galeata</name>
    <dbReference type="NCBI Taxonomy" id="27404"/>
    <lineage>
        <taxon>Eukaryota</taxon>
        <taxon>Metazoa</taxon>
        <taxon>Ecdysozoa</taxon>
        <taxon>Arthropoda</taxon>
        <taxon>Crustacea</taxon>
        <taxon>Branchiopoda</taxon>
        <taxon>Diplostraca</taxon>
        <taxon>Cladocera</taxon>
        <taxon>Anomopoda</taxon>
        <taxon>Daphniidae</taxon>
        <taxon>Daphnia</taxon>
    </lineage>
</organism>
<evidence type="ECO:0000313" key="4">
    <source>
        <dbReference type="Proteomes" id="UP000789390"/>
    </source>
</evidence>
<name>A0A8J2SCR8_9CRUS</name>
<accession>A0A8J2SCR8</accession>
<dbReference type="Proteomes" id="UP000789390">
    <property type="component" value="Unassembled WGS sequence"/>
</dbReference>
<feature type="region of interest" description="Disordered" evidence="1">
    <location>
        <begin position="325"/>
        <end position="344"/>
    </location>
</feature>
<evidence type="ECO:0000256" key="1">
    <source>
        <dbReference type="SAM" id="MobiDB-lite"/>
    </source>
</evidence>
<comment type="caution">
    <text evidence="3">The sequence shown here is derived from an EMBL/GenBank/DDBJ whole genome shotgun (WGS) entry which is preliminary data.</text>
</comment>
<feature type="signal peptide" evidence="2">
    <location>
        <begin position="1"/>
        <end position="18"/>
    </location>
</feature>